<evidence type="ECO:0000256" key="1">
    <source>
        <dbReference type="SAM" id="SignalP"/>
    </source>
</evidence>
<feature type="non-terminal residue" evidence="2">
    <location>
        <position position="208"/>
    </location>
</feature>
<gene>
    <name evidence="2" type="ORF">Dsin_000580</name>
</gene>
<dbReference type="Gene3D" id="3.30.420.140">
    <property type="entry name" value="YqgF/RNase H-like domain"/>
    <property type="match status" value="1"/>
</dbReference>
<keyword evidence="3" id="KW-1185">Reference proteome</keyword>
<name>A0AAE0EHX1_9ROSI</name>
<feature type="signal peptide" evidence="1">
    <location>
        <begin position="1"/>
        <end position="15"/>
    </location>
</feature>
<dbReference type="Pfam" id="PF03652">
    <property type="entry name" value="RuvX"/>
    <property type="match status" value="1"/>
</dbReference>
<reference evidence="2" key="1">
    <citation type="journal article" date="2023" name="Plant J.">
        <title>Genome sequences and population genomics provide insights into the demographic history, inbreeding, and mutation load of two 'living fossil' tree species of Dipteronia.</title>
        <authorList>
            <person name="Feng Y."/>
            <person name="Comes H.P."/>
            <person name="Chen J."/>
            <person name="Zhu S."/>
            <person name="Lu R."/>
            <person name="Zhang X."/>
            <person name="Li P."/>
            <person name="Qiu J."/>
            <person name="Olsen K.M."/>
            <person name="Qiu Y."/>
        </authorList>
    </citation>
    <scope>NUCLEOTIDE SEQUENCE</scope>
    <source>
        <strain evidence="2">NBL</strain>
    </source>
</reference>
<organism evidence="2 3">
    <name type="scientific">Dipteronia sinensis</name>
    <dbReference type="NCBI Taxonomy" id="43782"/>
    <lineage>
        <taxon>Eukaryota</taxon>
        <taxon>Viridiplantae</taxon>
        <taxon>Streptophyta</taxon>
        <taxon>Embryophyta</taxon>
        <taxon>Tracheophyta</taxon>
        <taxon>Spermatophyta</taxon>
        <taxon>Magnoliopsida</taxon>
        <taxon>eudicotyledons</taxon>
        <taxon>Gunneridae</taxon>
        <taxon>Pentapetalae</taxon>
        <taxon>rosids</taxon>
        <taxon>malvids</taxon>
        <taxon>Sapindales</taxon>
        <taxon>Sapindaceae</taxon>
        <taxon>Hippocastanoideae</taxon>
        <taxon>Acereae</taxon>
        <taxon>Dipteronia</taxon>
    </lineage>
</organism>
<evidence type="ECO:0000313" key="2">
    <source>
        <dbReference type="EMBL" id="KAK3228699.1"/>
    </source>
</evidence>
<accession>A0AAE0EHX1</accession>
<dbReference type="InterPro" id="IPR005227">
    <property type="entry name" value="YqgF"/>
</dbReference>
<dbReference type="PANTHER" id="PTHR33317:SF1">
    <property type="entry name" value="POLYNUCLEOTIDYL TRANSFERASE, RIBONUCLEASE H-LIKE SUPERFAMILY PROTEIN"/>
    <property type="match status" value="1"/>
</dbReference>
<dbReference type="InterPro" id="IPR012337">
    <property type="entry name" value="RNaseH-like_sf"/>
</dbReference>
<proteinExistence type="predicted"/>
<dbReference type="EMBL" id="JANJYJ010000001">
    <property type="protein sequence ID" value="KAK3228699.1"/>
    <property type="molecule type" value="Genomic_DNA"/>
</dbReference>
<protein>
    <submittedName>
        <fullName evidence="2">Uncharacterized protein</fullName>
    </submittedName>
</protein>
<sequence>RPFLFLTFSLSGSSATSWYTKMKYVRPATLFKKLINMNRRTLAEGIDTRLLGLDVCDNCVGFAFSEFSNILSRGLMRLKINEMDLVTQHIPPFVSQQNVIGIVVGKPFVPSELKEDPNEMQVRKFISDLRNTRKFEGLEYTFWCDVFALKHLKSSAIGSPQHESDSRVKEMAAVMTLQGFQERKRLNENELKLRLGNEALVSACVVGI</sequence>
<evidence type="ECO:0000313" key="3">
    <source>
        <dbReference type="Proteomes" id="UP001281410"/>
    </source>
</evidence>
<dbReference type="Proteomes" id="UP001281410">
    <property type="component" value="Unassembled WGS sequence"/>
</dbReference>
<dbReference type="GO" id="GO:0000967">
    <property type="term" value="P:rRNA 5'-end processing"/>
    <property type="evidence" value="ECO:0007669"/>
    <property type="project" value="TreeGrafter"/>
</dbReference>
<dbReference type="SUPFAM" id="SSF53098">
    <property type="entry name" value="Ribonuclease H-like"/>
    <property type="match status" value="1"/>
</dbReference>
<comment type="caution">
    <text evidence="2">The sequence shown here is derived from an EMBL/GenBank/DDBJ whole genome shotgun (WGS) entry which is preliminary data.</text>
</comment>
<feature type="chain" id="PRO_5042164289" evidence="1">
    <location>
        <begin position="16"/>
        <end position="208"/>
    </location>
</feature>
<keyword evidence="1" id="KW-0732">Signal</keyword>
<dbReference type="AlphaFoldDB" id="A0AAE0EHX1"/>
<dbReference type="InterPro" id="IPR037027">
    <property type="entry name" value="YqgF/RNaseH-like_dom_sf"/>
</dbReference>
<dbReference type="PANTHER" id="PTHR33317">
    <property type="entry name" value="POLYNUCLEOTIDYL TRANSFERASE, RIBONUCLEASE H-LIKE SUPERFAMILY PROTEIN"/>
    <property type="match status" value="1"/>
</dbReference>